<sequence>MKTGCGLFYSKKTFYFSIDAKNYPVITPGRELIVYFKSPDNLAGKMQSND</sequence>
<evidence type="ECO:0000313" key="1">
    <source>
        <dbReference type="EMBL" id="AHF17471.1"/>
    </source>
</evidence>
<gene>
    <name evidence="1" type="ORF">NIASO_08265</name>
</gene>
<accession>W0F7Y7</accession>
<organism evidence="1 2">
    <name type="scientific">Niabella soli DSM 19437</name>
    <dbReference type="NCBI Taxonomy" id="929713"/>
    <lineage>
        <taxon>Bacteria</taxon>
        <taxon>Pseudomonadati</taxon>
        <taxon>Bacteroidota</taxon>
        <taxon>Chitinophagia</taxon>
        <taxon>Chitinophagales</taxon>
        <taxon>Chitinophagaceae</taxon>
        <taxon>Niabella</taxon>
    </lineage>
</organism>
<dbReference type="HOGENOM" id="CLU_3120336_0_0_10"/>
<dbReference type="AlphaFoldDB" id="W0F7Y7"/>
<evidence type="ECO:0000313" key="2">
    <source>
        <dbReference type="Proteomes" id="UP000003586"/>
    </source>
</evidence>
<reference evidence="1 2" key="1">
    <citation type="submission" date="2013-12" db="EMBL/GenBank/DDBJ databases">
        <authorList>
            <consortium name="DOE Joint Genome Institute"/>
            <person name="Eisen J."/>
            <person name="Huntemann M."/>
            <person name="Han J."/>
            <person name="Chen A."/>
            <person name="Kyrpides N."/>
            <person name="Mavromatis K."/>
            <person name="Markowitz V."/>
            <person name="Palaniappan K."/>
            <person name="Ivanova N."/>
            <person name="Schaumberg A."/>
            <person name="Pati A."/>
            <person name="Liolios K."/>
            <person name="Nordberg H.P."/>
            <person name="Cantor M.N."/>
            <person name="Hua S.X."/>
            <person name="Woyke T."/>
        </authorList>
    </citation>
    <scope>NUCLEOTIDE SEQUENCE [LARGE SCALE GENOMIC DNA]</scope>
    <source>
        <strain evidence="2">DSM 19437</strain>
    </source>
</reference>
<dbReference type="EMBL" id="CP007035">
    <property type="protein sequence ID" value="AHF17471.1"/>
    <property type="molecule type" value="Genomic_DNA"/>
</dbReference>
<protein>
    <submittedName>
        <fullName evidence="1">Uncharacterized protein</fullName>
    </submittedName>
</protein>
<name>W0F7Y7_9BACT</name>
<dbReference type="KEGG" id="nso:NIASO_08265"/>
<keyword evidence="2" id="KW-1185">Reference proteome</keyword>
<dbReference type="Proteomes" id="UP000003586">
    <property type="component" value="Chromosome"/>
</dbReference>
<dbReference type="STRING" id="929713.NIASO_08265"/>
<proteinExistence type="predicted"/>